<accession>A0ABR7RF30</accession>
<evidence type="ECO:0000313" key="2">
    <source>
        <dbReference type="Proteomes" id="UP000603940"/>
    </source>
</evidence>
<proteinExistence type="predicted"/>
<gene>
    <name evidence="1" type="ORF">IBL25_25765</name>
</gene>
<dbReference type="GO" id="GO:0032259">
    <property type="term" value="P:methylation"/>
    <property type="evidence" value="ECO:0007669"/>
    <property type="project" value="UniProtKB-KW"/>
</dbReference>
<keyword evidence="2" id="KW-1185">Reference proteome</keyword>
<dbReference type="InterPro" id="IPR029063">
    <property type="entry name" value="SAM-dependent_MTases_sf"/>
</dbReference>
<dbReference type="Pfam" id="PF01209">
    <property type="entry name" value="Ubie_methyltran"/>
    <property type="match status" value="1"/>
</dbReference>
<dbReference type="SUPFAM" id="SSF53335">
    <property type="entry name" value="S-adenosyl-L-methionine-dependent methyltransferases"/>
    <property type="match status" value="1"/>
</dbReference>
<keyword evidence="1" id="KW-0489">Methyltransferase</keyword>
<comment type="caution">
    <text evidence="1">The sequence shown here is derived from an EMBL/GenBank/DDBJ whole genome shotgun (WGS) entry which is preliminary data.</text>
</comment>
<sequence>MASDPCWHCYGIGGVLPASTLAEAGSAGLSLRSRNRAGVALLNAPPPTETSVSPAQAPHPDLTGYYRDAQERPGFVRRLFDDTAVHYDRINSVFSLGTGAWYRRHALKRAGLKPGARVLDVACGTGLVTREALRLAGPGGTVLGLDPSAGMLA</sequence>
<protein>
    <submittedName>
        <fullName evidence="1">Class I SAM-dependent methyltransferase</fullName>
    </submittedName>
</protein>
<reference evidence="1 2" key="1">
    <citation type="journal article" date="2009" name="Int. J. Syst. Evol. Microbiol.">
        <title>Transfer of Teichococcus ludipueritiae and Muricoccus roseus to the genus Roseomonas, as Roseomonas ludipueritiae comb. nov. and Roseomonas rosea comb. nov., respectively, and emended description of the genus Roseomonas.</title>
        <authorList>
            <person name="Sanchez-Porro C."/>
            <person name="Gallego V."/>
            <person name="Busse H.J."/>
            <person name="Kampfer P."/>
            <person name="Ventosa A."/>
        </authorList>
    </citation>
    <scope>NUCLEOTIDE SEQUENCE [LARGE SCALE GENOMIC DNA]</scope>
    <source>
        <strain evidence="1 2">DSM 14915</strain>
    </source>
</reference>
<dbReference type="EMBL" id="JACTUZ010000299">
    <property type="protein sequence ID" value="MBC9180358.1"/>
    <property type="molecule type" value="Genomic_DNA"/>
</dbReference>
<dbReference type="Gene3D" id="3.40.50.150">
    <property type="entry name" value="Vaccinia Virus protein VP39"/>
    <property type="match status" value="1"/>
</dbReference>
<dbReference type="GO" id="GO:0008168">
    <property type="term" value="F:methyltransferase activity"/>
    <property type="evidence" value="ECO:0007669"/>
    <property type="project" value="UniProtKB-KW"/>
</dbReference>
<dbReference type="Proteomes" id="UP000603940">
    <property type="component" value="Unassembled WGS sequence"/>
</dbReference>
<dbReference type="CDD" id="cd02440">
    <property type="entry name" value="AdoMet_MTases"/>
    <property type="match status" value="1"/>
</dbReference>
<feature type="non-terminal residue" evidence="1">
    <location>
        <position position="153"/>
    </location>
</feature>
<name>A0ABR7RF30_9PROT</name>
<keyword evidence="1" id="KW-0808">Transferase</keyword>
<evidence type="ECO:0000313" key="1">
    <source>
        <dbReference type="EMBL" id="MBC9180358.1"/>
    </source>
</evidence>
<organism evidence="1 2">
    <name type="scientific">Pseudoroseomonas ludipueritiae</name>
    <dbReference type="NCBI Taxonomy" id="198093"/>
    <lineage>
        <taxon>Bacteria</taxon>
        <taxon>Pseudomonadati</taxon>
        <taxon>Pseudomonadota</taxon>
        <taxon>Alphaproteobacteria</taxon>
        <taxon>Acetobacterales</taxon>
        <taxon>Acetobacteraceae</taxon>
        <taxon>Pseudoroseomonas</taxon>
    </lineage>
</organism>